<organism evidence="1">
    <name type="scientific">uncultured Sulfurovum sp</name>
    <dbReference type="NCBI Taxonomy" id="269237"/>
    <lineage>
        <taxon>Bacteria</taxon>
        <taxon>Pseudomonadati</taxon>
        <taxon>Campylobacterota</taxon>
        <taxon>Epsilonproteobacteria</taxon>
        <taxon>Campylobacterales</taxon>
        <taxon>Sulfurovaceae</taxon>
        <taxon>Sulfurovum</taxon>
        <taxon>environmental samples</taxon>
    </lineage>
</organism>
<gene>
    <name evidence="1" type="ORF">HELGO_WM9781</name>
</gene>
<reference evidence="1" key="1">
    <citation type="submission" date="2020-01" db="EMBL/GenBank/DDBJ databases">
        <authorList>
            <person name="Meier V. D."/>
            <person name="Meier V D."/>
        </authorList>
    </citation>
    <scope>NUCLEOTIDE SEQUENCE</scope>
    <source>
        <strain evidence="1">HLG_WM_MAG_04</strain>
    </source>
</reference>
<protein>
    <submittedName>
        <fullName evidence="1">Uncharacterized protein</fullName>
    </submittedName>
</protein>
<name>A0A6S6SBP2_9BACT</name>
<dbReference type="Gene3D" id="1.25.40.20">
    <property type="entry name" value="Ankyrin repeat-containing domain"/>
    <property type="match status" value="1"/>
</dbReference>
<sequence>MATTQLHQKLLLDTLQTAINKDDFNLVKQAIEQGANPKSLFISSILNLGSTKILQLLLENGFNIHADKNMVLTEWMGSTVISGWGNKRHERHDLLAFIAHYYLEKPASIAKFKSLRLPDKSLLFKIGLNNNNLEVMKFALLIGTDKNEALNSALYRYYSHEQIKHKHEKVDYEIIEYLLNSNIEFKKITISNAVCFKYTELLNALSHMHDLEYAYEMAFNYDNEKLLNDFTDRGVSKEAQHLAKMKVSAIKGNMKALRNAINNGANVEMLSKDIIVDIINKNQIESLKFLHNLGLLLDASFNQYLDQAMRQHKAYETISYLIELGLDITHVKNMPTVYKQKYPSLADMWEKRFTDIFDYTLHLAKEVYPKVEGKRQEEVLKRVAQLSSLPYVMHRSKEKLTH</sequence>
<proteinExistence type="predicted"/>
<evidence type="ECO:0000313" key="1">
    <source>
        <dbReference type="EMBL" id="CAA6800683.1"/>
    </source>
</evidence>
<dbReference type="AlphaFoldDB" id="A0A6S6SBP2"/>
<dbReference type="EMBL" id="CACVAX010000001">
    <property type="protein sequence ID" value="CAA6800683.1"/>
    <property type="molecule type" value="Genomic_DNA"/>
</dbReference>
<accession>A0A6S6SBP2</accession>
<dbReference type="InterPro" id="IPR036770">
    <property type="entry name" value="Ankyrin_rpt-contain_sf"/>
</dbReference>